<dbReference type="CDD" id="cd00158">
    <property type="entry name" value="RHOD"/>
    <property type="match status" value="1"/>
</dbReference>
<dbReference type="SUPFAM" id="SSF52821">
    <property type="entry name" value="Rhodanese/Cell cycle control phosphatase"/>
    <property type="match status" value="1"/>
</dbReference>
<accession>A0A4R1RAN2</accession>
<keyword evidence="2" id="KW-0808">Transferase</keyword>
<evidence type="ECO:0000259" key="1">
    <source>
        <dbReference type="PROSITE" id="PS50206"/>
    </source>
</evidence>
<dbReference type="Proteomes" id="UP000295455">
    <property type="component" value="Unassembled WGS sequence"/>
</dbReference>
<gene>
    <name evidence="2" type="ORF">EV196_11119</name>
</gene>
<dbReference type="GO" id="GO:0016740">
    <property type="term" value="F:transferase activity"/>
    <property type="evidence" value="ECO:0007669"/>
    <property type="project" value="UniProtKB-KW"/>
</dbReference>
<evidence type="ECO:0000313" key="2">
    <source>
        <dbReference type="EMBL" id="TCL62823.1"/>
    </source>
</evidence>
<dbReference type="EMBL" id="SLUP01000011">
    <property type="protein sequence ID" value="TCL62823.1"/>
    <property type="molecule type" value="Genomic_DNA"/>
</dbReference>
<dbReference type="SMART" id="SM00450">
    <property type="entry name" value="RHOD"/>
    <property type="match status" value="1"/>
</dbReference>
<sequence>MSNNIIVFSVFFLLFGCQVNNRHVKILPPEMFKNQITDPSVQLIDVRTANEFKSGHIKSATNIDYYSSNFSNQMSKLNKEKPVYIYCRSGNRSIKAANLLAKLGFTEIYDLEGGFLNWENNE</sequence>
<name>A0A4R1RAN2_9FLAO</name>
<dbReference type="InterPro" id="IPR036873">
    <property type="entry name" value="Rhodanese-like_dom_sf"/>
</dbReference>
<dbReference type="AlphaFoldDB" id="A0A4R1RAN2"/>
<proteinExistence type="predicted"/>
<dbReference type="Pfam" id="PF00581">
    <property type="entry name" value="Rhodanese"/>
    <property type="match status" value="1"/>
</dbReference>
<evidence type="ECO:0000313" key="3">
    <source>
        <dbReference type="Proteomes" id="UP000295455"/>
    </source>
</evidence>
<feature type="domain" description="Rhodanese" evidence="1">
    <location>
        <begin position="37"/>
        <end position="120"/>
    </location>
</feature>
<dbReference type="Gene3D" id="3.40.250.10">
    <property type="entry name" value="Rhodanese-like domain"/>
    <property type="match status" value="1"/>
</dbReference>
<comment type="caution">
    <text evidence="2">The sequence shown here is derived from an EMBL/GenBank/DDBJ whole genome shotgun (WGS) entry which is preliminary data.</text>
</comment>
<dbReference type="PANTHER" id="PTHR45431">
    <property type="entry name" value="RHODANESE-LIKE DOMAIN-CONTAINING PROTEIN 15, CHLOROPLASTIC"/>
    <property type="match status" value="1"/>
</dbReference>
<dbReference type="InterPro" id="IPR001763">
    <property type="entry name" value="Rhodanese-like_dom"/>
</dbReference>
<protein>
    <submittedName>
        <fullName evidence="2">Rhodanese-related sulfurtransferase</fullName>
    </submittedName>
</protein>
<dbReference type="InterPro" id="IPR052367">
    <property type="entry name" value="Thiosulfate_ST/Rhodanese-like"/>
</dbReference>
<dbReference type="PROSITE" id="PS50206">
    <property type="entry name" value="RHODANESE_3"/>
    <property type="match status" value="1"/>
</dbReference>
<dbReference type="OrthoDB" id="9808735at2"/>
<keyword evidence="3" id="KW-1185">Reference proteome</keyword>
<organism evidence="2 3">
    <name type="scientific">Mariniflexile fucanivorans</name>
    <dbReference type="NCBI Taxonomy" id="264023"/>
    <lineage>
        <taxon>Bacteria</taxon>
        <taxon>Pseudomonadati</taxon>
        <taxon>Bacteroidota</taxon>
        <taxon>Flavobacteriia</taxon>
        <taxon>Flavobacteriales</taxon>
        <taxon>Flavobacteriaceae</taxon>
        <taxon>Mariniflexile</taxon>
    </lineage>
</organism>
<dbReference type="PANTHER" id="PTHR45431:SF3">
    <property type="entry name" value="RHODANESE-LIKE DOMAIN-CONTAINING PROTEIN 15, CHLOROPLASTIC"/>
    <property type="match status" value="1"/>
</dbReference>
<reference evidence="2 3" key="1">
    <citation type="submission" date="2019-03" db="EMBL/GenBank/DDBJ databases">
        <title>Genomic Encyclopedia of Type Strains, Phase IV (KMG-IV): sequencing the most valuable type-strain genomes for metagenomic binning, comparative biology and taxonomic classification.</title>
        <authorList>
            <person name="Goeker M."/>
        </authorList>
    </citation>
    <scope>NUCLEOTIDE SEQUENCE [LARGE SCALE GENOMIC DNA]</scope>
    <source>
        <strain evidence="2 3">DSM 18792</strain>
    </source>
</reference>